<organism evidence="1 2">
    <name type="scientific">Lutzomyia longipalpis</name>
    <name type="common">Sand fly</name>
    <dbReference type="NCBI Taxonomy" id="7200"/>
    <lineage>
        <taxon>Eukaryota</taxon>
        <taxon>Metazoa</taxon>
        <taxon>Ecdysozoa</taxon>
        <taxon>Arthropoda</taxon>
        <taxon>Hexapoda</taxon>
        <taxon>Insecta</taxon>
        <taxon>Pterygota</taxon>
        <taxon>Neoptera</taxon>
        <taxon>Endopterygota</taxon>
        <taxon>Diptera</taxon>
        <taxon>Nematocera</taxon>
        <taxon>Psychodoidea</taxon>
        <taxon>Psychodidae</taxon>
        <taxon>Lutzomyia</taxon>
        <taxon>Lutzomyia</taxon>
    </lineage>
</organism>
<dbReference type="AlphaFoldDB" id="A0A1B0CFD2"/>
<evidence type="ECO:0000313" key="1">
    <source>
        <dbReference type="EnsemblMetazoa" id="LLOJ003053-PA"/>
    </source>
</evidence>
<protein>
    <submittedName>
        <fullName evidence="1">Uncharacterized protein</fullName>
    </submittedName>
</protein>
<reference evidence="1" key="1">
    <citation type="submission" date="2020-05" db="UniProtKB">
        <authorList>
            <consortium name="EnsemblMetazoa"/>
        </authorList>
    </citation>
    <scope>IDENTIFICATION</scope>
    <source>
        <strain evidence="1">Jacobina</strain>
    </source>
</reference>
<proteinExistence type="predicted"/>
<name>A0A1B0CFD2_LUTLO</name>
<evidence type="ECO:0000313" key="2">
    <source>
        <dbReference type="Proteomes" id="UP000092461"/>
    </source>
</evidence>
<dbReference type="EMBL" id="AJWK01009980">
    <property type="status" value="NOT_ANNOTATED_CDS"/>
    <property type="molecule type" value="Genomic_DNA"/>
</dbReference>
<dbReference type="Proteomes" id="UP000092461">
    <property type="component" value="Unassembled WGS sequence"/>
</dbReference>
<dbReference type="EnsemblMetazoa" id="LLOJ003053-RA">
    <property type="protein sequence ID" value="LLOJ003053-PA"/>
    <property type="gene ID" value="LLOJ003053"/>
</dbReference>
<accession>A0A1B0CFD2</accession>
<sequence length="42" mass="4753">MIAGSFSPVVLSNHLFWNLALNMDGNWTSTIFPLCRWNLGQT</sequence>
<keyword evidence="2" id="KW-1185">Reference proteome</keyword>
<dbReference type="VEuPathDB" id="VectorBase:LLOJ003053"/>